<proteinExistence type="inferred from homology"/>
<dbReference type="GO" id="GO:0004124">
    <property type="term" value="F:cysteine synthase activity"/>
    <property type="evidence" value="ECO:0007669"/>
    <property type="project" value="TreeGrafter"/>
</dbReference>
<dbReference type="FunFam" id="3.40.640.10:FF:000035">
    <property type="entry name" value="O-succinylhomoserine sulfhydrylase"/>
    <property type="match status" value="1"/>
</dbReference>
<dbReference type="Proteomes" id="UP000298180">
    <property type="component" value="Unassembled WGS sequence"/>
</dbReference>
<dbReference type="Gene3D" id="3.40.640.10">
    <property type="entry name" value="Type I PLP-dependent aspartate aminotransferase-like (Major domain)"/>
    <property type="match status" value="1"/>
</dbReference>
<reference evidence="7 8" key="1">
    <citation type="submission" date="2019-03" db="EMBL/GenBank/DDBJ databases">
        <title>Ramlibacter henchirensis DSM 14656, whole genome shotgun sequence.</title>
        <authorList>
            <person name="Zhang X."/>
            <person name="Feng G."/>
            <person name="Zhu H."/>
        </authorList>
    </citation>
    <scope>NUCLEOTIDE SEQUENCE [LARGE SCALE GENOMIC DNA]</scope>
    <source>
        <strain evidence="7 8">DSM 14656</strain>
    </source>
</reference>
<keyword evidence="8" id="KW-1185">Reference proteome</keyword>
<dbReference type="EMBL" id="SMLM01000001">
    <property type="protein sequence ID" value="TFZ07068.1"/>
    <property type="molecule type" value="Genomic_DNA"/>
</dbReference>
<dbReference type="GO" id="GO:0071269">
    <property type="term" value="P:L-homocysteine biosynthetic process"/>
    <property type="evidence" value="ECO:0007669"/>
    <property type="project" value="TreeGrafter"/>
</dbReference>
<accession>A0A4Z0C9I0</accession>
<dbReference type="InterPro" id="IPR015422">
    <property type="entry name" value="PyrdxlP-dep_Trfase_small"/>
</dbReference>
<dbReference type="InterPro" id="IPR000277">
    <property type="entry name" value="Cys/Met-Metab_PyrdxlP-dep_enz"/>
</dbReference>
<dbReference type="Pfam" id="PF01053">
    <property type="entry name" value="Cys_Met_Meta_PP"/>
    <property type="match status" value="1"/>
</dbReference>
<dbReference type="SUPFAM" id="SSF53383">
    <property type="entry name" value="PLP-dependent transferases"/>
    <property type="match status" value="1"/>
</dbReference>
<keyword evidence="3 7" id="KW-0808">Transferase</keyword>
<dbReference type="InterPro" id="IPR006235">
    <property type="entry name" value="OAc-hSer/O-AcSer_sulfhydrylase"/>
</dbReference>
<comment type="cofactor">
    <cofactor evidence="1 6">
        <name>pyridoxal 5'-phosphate</name>
        <dbReference type="ChEBI" id="CHEBI:597326"/>
    </cofactor>
</comment>
<dbReference type="GO" id="GO:0005737">
    <property type="term" value="C:cytoplasm"/>
    <property type="evidence" value="ECO:0007669"/>
    <property type="project" value="TreeGrafter"/>
</dbReference>
<dbReference type="GO" id="GO:0019346">
    <property type="term" value="P:transsulfuration"/>
    <property type="evidence" value="ECO:0007669"/>
    <property type="project" value="InterPro"/>
</dbReference>
<evidence type="ECO:0000256" key="4">
    <source>
        <dbReference type="ARBA" id="ARBA00022898"/>
    </source>
</evidence>
<keyword evidence="4 5" id="KW-0663">Pyridoxal phosphate</keyword>
<name>A0A4Z0C9I0_9BURK</name>
<dbReference type="CDD" id="cd00614">
    <property type="entry name" value="CGS_like"/>
    <property type="match status" value="1"/>
</dbReference>
<dbReference type="NCBIfam" id="TIGR01326">
    <property type="entry name" value="OAH_OAS_sulfhy"/>
    <property type="match status" value="1"/>
</dbReference>
<dbReference type="OrthoDB" id="9805807at2"/>
<evidence type="ECO:0000256" key="1">
    <source>
        <dbReference type="ARBA" id="ARBA00001933"/>
    </source>
</evidence>
<dbReference type="GO" id="GO:0006535">
    <property type="term" value="P:cysteine biosynthetic process from serine"/>
    <property type="evidence" value="ECO:0007669"/>
    <property type="project" value="TreeGrafter"/>
</dbReference>
<dbReference type="PANTHER" id="PTHR43797:SF2">
    <property type="entry name" value="HOMOCYSTEINE_CYSTEINE SYNTHASE"/>
    <property type="match status" value="1"/>
</dbReference>
<evidence type="ECO:0000313" key="8">
    <source>
        <dbReference type="Proteomes" id="UP000298180"/>
    </source>
</evidence>
<evidence type="ECO:0000256" key="3">
    <source>
        <dbReference type="ARBA" id="ARBA00022679"/>
    </source>
</evidence>
<gene>
    <name evidence="7" type="ORF">EZ313_10750</name>
</gene>
<dbReference type="Gene3D" id="3.90.1150.10">
    <property type="entry name" value="Aspartate Aminotransferase, domain 1"/>
    <property type="match status" value="1"/>
</dbReference>
<evidence type="ECO:0000256" key="6">
    <source>
        <dbReference type="RuleBase" id="RU362118"/>
    </source>
</evidence>
<comment type="similarity">
    <text evidence="2 6">Belongs to the trans-sulfuration enzymes family.</text>
</comment>
<dbReference type="AlphaFoldDB" id="A0A4Z0C9I0"/>
<dbReference type="GO" id="GO:0003961">
    <property type="term" value="F:O-acetylhomoserine aminocarboxypropyltransferase activity"/>
    <property type="evidence" value="ECO:0007669"/>
    <property type="project" value="TreeGrafter"/>
</dbReference>
<protein>
    <submittedName>
        <fullName evidence="7">O-acetylhomoserine aminocarboxypropyltransferase/cysteine synthase</fullName>
    </submittedName>
</protein>
<dbReference type="PANTHER" id="PTHR43797">
    <property type="entry name" value="HOMOCYSTEINE/CYSTEINE SYNTHASE"/>
    <property type="match status" value="1"/>
</dbReference>
<evidence type="ECO:0000313" key="7">
    <source>
        <dbReference type="EMBL" id="TFZ07068.1"/>
    </source>
</evidence>
<organism evidence="7 8">
    <name type="scientific">Ramlibacter henchirensis</name>
    <dbReference type="NCBI Taxonomy" id="204072"/>
    <lineage>
        <taxon>Bacteria</taxon>
        <taxon>Pseudomonadati</taxon>
        <taxon>Pseudomonadota</taxon>
        <taxon>Betaproteobacteria</taxon>
        <taxon>Burkholderiales</taxon>
        <taxon>Comamonadaceae</taxon>
        <taxon>Ramlibacter</taxon>
    </lineage>
</organism>
<comment type="caution">
    <text evidence="7">The sequence shown here is derived from an EMBL/GenBank/DDBJ whole genome shotgun (WGS) entry which is preliminary data.</text>
</comment>
<dbReference type="PROSITE" id="PS00868">
    <property type="entry name" value="CYS_MET_METAB_PP"/>
    <property type="match status" value="1"/>
</dbReference>
<dbReference type="InterPro" id="IPR054542">
    <property type="entry name" value="Cys_met_metab_PP"/>
</dbReference>
<feature type="modified residue" description="N6-(pyridoxal phosphate)lysine" evidence="5">
    <location>
        <position position="210"/>
    </location>
</feature>
<dbReference type="PIRSF" id="PIRSF001434">
    <property type="entry name" value="CGS"/>
    <property type="match status" value="1"/>
</dbReference>
<dbReference type="InterPro" id="IPR015424">
    <property type="entry name" value="PyrdxlP-dep_Trfase"/>
</dbReference>
<evidence type="ECO:0000256" key="2">
    <source>
        <dbReference type="ARBA" id="ARBA00009077"/>
    </source>
</evidence>
<dbReference type="RefSeq" id="WP_135263148.1">
    <property type="nucleotide sequence ID" value="NZ_SMLM01000001.1"/>
</dbReference>
<dbReference type="GO" id="GO:0030170">
    <property type="term" value="F:pyridoxal phosphate binding"/>
    <property type="evidence" value="ECO:0007669"/>
    <property type="project" value="InterPro"/>
</dbReference>
<evidence type="ECO:0000256" key="5">
    <source>
        <dbReference type="PIRSR" id="PIRSR001434-2"/>
    </source>
</evidence>
<sequence length="440" mass="47144">MAQDREFGFATRAVHAGAIPDPVTGARATPIHQTTSFVFDSAEHAASLFNLQTFGNVYTRISNPTVAVLEERVASLEGGRAALACATGMAAQMTALLAILKAGDHIVAASTLYGGTVGQLGVGFSRLGIETTFVDPSDPDNFRKAIRPSTRAVYGETLGNPRVNVFDIEPVAAIAHEHGLPLVIDNTVASPYLCNPFDFGADIVVHSATKYLGGHGTTMAGVVVESGKFDWGSALSREKFPEMLEPSVAYHGVKFYETFGDFGYTMKARMEVNRTFGGSLSPLNAWLILQGIETLHLRMQAHCRNALAVARFLSEHPFVSWVNYPGLSSSRDHALAKKQFRAVDGVPGCSGILTFGIKSPDAAKAGERFIDACEFASHLANIGDAKTLVIHPASTTHRQLDEAQLEKAGVSADMVRLSVGIEEADDILWDVDQALRRAVG</sequence>
<dbReference type="InterPro" id="IPR015421">
    <property type="entry name" value="PyrdxlP-dep_Trfase_major"/>
</dbReference>